<dbReference type="RefSeq" id="XP_002182216.1">
    <property type="nucleotide sequence ID" value="XM_002182180.1"/>
</dbReference>
<dbReference type="AlphaFoldDB" id="B7G5B2"/>
<feature type="transmembrane region" description="Helical" evidence="3">
    <location>
        <begin position="655"/>
        <end position="675"/>
    </location>
</feature>
<feature type="domain" description="C2" evidence="4">
    <location>
        <begin position="278"/>
        <end position="403"/>
    </location>
</feature>
<dbReference type="InterPro" id="IPR000008">
    <property type="entry name" value="C2_dom"/>
</dbReference>
<feature type="domain" description="C2" evidence="4">
    <location>
        <begin position="46"/>
        <end position="181"/>
    </location>
</feature>
<organism evidence="5 6">
    <name type="scientific">Phaeodactylum tricornutum (strain CCAP 1055/1)</name>
    <dbReference type="NCBI Taxonomy" id="556484"/>
    <lineage>
        <taxon>Eukaryota</taxon>
        <taxon>Sar</taxon>
        <taxon>Stramenopiles</taxon>
        <taxon>Ochrophyta</taxon>
        <taxon>Bacillariophyta</taxon>
        <taxon>Bacillariophyceae</taxon>
        <taxon>Bacillariophycidae</taxon>
        <taxon>Naviculales</taxon>
        <taxon>Phaeodactylaceae</taxon>
        <taxon>Phaeodactylum</taxon>
    </lineage>
</organism>
<protein>
    <recommendedName>
        <fullName evidence="4">C2 domain-containing protein</fullName>
    </recommendedName>
</protein>
<accession>B7G5B2</accession>
<dbReference type="PaxDb" id="2850-Phatr47903"/>
<evidence type="ECO:0000256" key="1">
    <source>
        <dbReference type="ARBA" id="ARBA00022723"/>
    </source>
</evidence>
<dbReference type="OrthoDB" id="424753at2759"/>
<evidence type="ECO:0000256" key="3">
    <source>
        <dbReference type="SAM" id="Phobius"/>
    </source>
</evidence>
<feature type="transmembrane region" description="Helical" evidence="3">
    <location>
        <begin position="612"/>
        <end position="630"/>
    </location>
</feature>
<evidence type="ECO:0000313" key="6">
    <source>
        <dbReference type="Proteomes" id="UP000000759"/>
    </source>
</evidence>
<reference evidence="6" key="2">
    <citation type="submission" date="2008-08" db="EMBL/GenBank/DDBJ databases">
        <authorList>
            <consortium name="Diatom Consortium"/>
            <person name="Grigoriev I."/>
            <person name="Grimwood J."/>
            <person name="Kuo A."/>
            <person name="Otillar R.P."/>
            <person name="Salamov A."/>
            <person name="Detter J.C."/>
            <person name="Lindquist E."/>
            <person name="Shapiro H."/>
            <person name="Lucas S."/>
            <person name="Glavina del Rio T."/>
            <person name="Pitluck S."/>
            <person name="Rokhsar D."/>
            <person name="Bowler C."/>
        </authorList>
    </citation>
    <scope>GENOME REANNOTATION</scope>
    <source>
        <strain evidence="6">CCAP 1055/1</strain>
    </source>
</reference>
<keyword evidence="6" id="KW-1185">Reference proteome</keyword>
<feature type="transmembrane region" description="Helical" evidence="3">
    <location>
        <begin position="538"/>
        <end position="557"/>
    </location>
</feature>
<dbReference type="Proteomes" id="UP000000759">
    <property type="component" value="Chromosome 15"/>
</dbReference>
<dbReference type="InterPro" id="IPR035892">
    <property type="entry name" value="C2_domain_sf"/>
</dbReference>
<feature type="transmembrane region" description="Helical" evidence="3">
    <location>
        <begin position="687"/>
        <end position="705"/>
    </location>
</feature>
<dbReference type="EMBL" id="CM000617">
    <property type="protein sequence ID" value="EEC46117.1"/>
    <property type="molecule type" value="Genomic_DNA"/>
</dbReference>
<evidence type="ECO:0000259" key="4">
    <source>
        <dbReference type="PROSITE" id="PS50004"/>
    </source>
</evidence>
<keyword evidence="1" id="KW-0479">Metal-binding</keyword>
<dbReference type="InParanoid" id="B7G5B2"/>
<evidence type="ECO:0000256" key="2">
    <source>
        <dbReference type="ARBA" id="ARBA00022837"/>
    </source>
</evidence>
<keyword evidence="2" id="KW-0106">Calcium</keyword>
<dbReference type="Pfam" id="PF00168">
    <property type="entry name" value="C2"/>
    <property type="match status" value="2"/>
</dbReference>
<dbReference type="GeneID" id="7203167"/>
<dbReference type="SUPFAM" id="SSF49562">
    <property type="entry name" value="C2 domain (Calcium/lipid-binding domain, CaLB)"/>
    <property type="match status" value="2"/>
</dbReference>
<sequence length="858" mass="98020">MEVVTLPRRGSSVYARSNSDELDDNIGPCTRIIPGSRMLDWFHIEKPVKQRDSVFLETDTETMTQVLLEIVGAMGLSTKLKVEIDPYCIVSKEEREIHRTKKIVNDANPIWTVETNSLCVVEVSSPNDTLTIRLYDGSTILGVTNLSSAIAVKSLNGMKLLGTVTLSCEELLRGKGDRKEFVIKPENSKVSMHKGVLAMRFRRASRSDLEFLGKIPTQTAAEETGLASDIDFRNVLRNSFFQSAQRKGKMGETLHRVKPFPDPDCIEETTWMTVESLQKEALKPSTKWVSAGFGSMGVVHVEIIGADNLPKLDINLNDLTDPFVAIAFEDTIVRTDVIWDDLNPRWMPWSTRAFCFHVRHPTSILQVGVFDFDDGPLDYFDPVGRIVINTINFDSDTTYLLKYNLHHDPRQADDAPRGTLTIRLRIEWDDESEAMKMSFISPPRFIINVETDKAYQVLCYLTRGAVDMEKASVASVKLYANELISYWKSYCYVLDVLFEVVLWRGRLTIGENRTVWFPIHSLFLFTATTIAIERPTWVVPIFLYTISWTMLSINFYASRHPYPWKRVKSCEQTNMVVLLGRSVHAPVKISPNQGVREGDMIDRLDDAKAKRMSALISGTLFFMVKIYGIYSKTSETSQKITTEKYHWSLLNGRLYYLHILLKSLCTYIRIIRNLVNWKGYISNKLTMNCVLLATIWVVFPVHTFMLWMLRILAWSFLGPWMKAVDVLYVHKWYKTKEELLSEVDGGNDAVPNLPDFDAIIESEIFLNMGKSGRIVAENNLKLKAMREKMFGKYSERIPASDSSRFPSVPLPESTAEPYQGKSWGAPKFWYHVPGQRLTGNMILERSKDQYFDLSSSIV</sequence>
<dbReference type="SMART" id="SM00239">
    <property type="entry name" value="C2"/>
    <property type="match status" value="2"/>
</dbReference>
<dbReference type="GO" id="GO:0046872">
    <property type="term" value="F:metal ion binding"/>
    <property type="evidence" value="ECO:0007669"/>
    <property type="project" value="UniProtKB-KW"/>
</dbReference>
<dbReference type="KEGG" id="pti:PHATRDRAFT_47903"/>
<reference evidence="5 6" key="1">
    <citation type="journal article" date="2008" name="Nature">
        <title>The Phaeodactylum genome reveals the evolutionary history of diatom genomes.</title>
        <authorList>
            <person name="Bowler C."/>
            <person name="Allen A.E."/>
            <person name="Badger J.H."/>
            <person name="Grimwood J."/>
            <person name="Jabbari K."/>
            <person name="Kuo A."/>
            <person name="Maheswari U."/>
            <person name="Martens C."/>
            <person name="Maumus F."/>
            <person name="Otillar R.P."/>
            <person name="Rayko E."/>
            <person name="Salamov A."/>
            <person name="Vandepoele K."/>
            <person name="Beszteri B."/>
            <person name="Gruber A."/>
            <person name="Heijde M."/>
            <person name="Katinka M."/>
            <person name="Mock T."/>
            <person name="Valentin K."/>
            <person name="Verret F."/>
            <person name="Berges J.A."/>
            <person name="Brownlee C."/>
            <person name="Cadoret J.P."/>
            <person name="Chiovitti A."/>
            <person name="Choi C.J."/>
            <person name="Coesel S."/>
            <person name="De Martino A."/>
            <person name="Detter J.C."/>
            <person name="Durkin C."/>
            <person name="Falciatore A."/>
            <person name="Fournet J."/>
            <person name="Haruta M."/>
            <person name="Huysman M.J."/>
            <person name="Jenkins B.D."/>
            <person name="Jiroutova K."/>
            <person name="Jorgensen R.E."/>
            <person name="Joubert Y."/>
            <person name="Kaplan A."/>
            <person name="Kroger N."/>
            <person name="Kroth P.G."/>
            <person name="La Roche J."/>
            <person name="Lindquist E."/>
            <person name="Lommer M."/>
            <person name="Martin-Jezequel V."/>
            <person name="Lopez P.J."/>
            <person name="Lucas S."/>
            <person name="Mangogna M."/>
            <person name="McGinnis K."/>
            <person name="Medlin L.K."/>
            <person name="Montsant A."/>
            <person name="Oudot-Le Secq M.P."/>
            <person name="Napoli C."/>
            <person name="Obornik M."/>
            <person name="Parker M.S."/>
            <person name="Petit J.L."/>
            <person name="Porcel B.M."/>
            <person name="Poulsen N."/>
            <person name="Robison M."/>
            <person name="Rychlewski L."/>
            <person name="Rynearson T.A."/>
            <person name="Schmutz J."/>
            <person name="Shapiro H."/>
            <person name="Siaut M."/>
            <person name="Stanley M."/>
            <person name="Sussman M.R."/>
            <person name="Taylor A.R."/>
            <person name="Vardi A."/>
            <person name="von Dassow P."/>
            <person name="Vyverman W."/>
            <person name="Willis A."/>
            <person name="Wyrwicz L.S."/>
            <person name="Rokhsar D.S."/>
            <person name="Weissenbach J."/>
            <person name="Armbrust E.V."/>
            <person name="Green B.R."/>
            <person name="Van de Peer Y."/>
            <person name="Grigoriev I.V."/>
        </authorList>
    </citation>
    <scope>NUCLEOTIDE SEQUENCE [LARGE SCALE GENOMIC DNA]</scope>
    <source>
        <strain evidence="5 6">CCAP 1055/1</strain>
    </source>
</reference>
<gene>
    <name evidence="5" type="ORF">PHATRDRAFT_47903</name>
</gene>
<dbReference type="PANTHER" id="PTHR45911">
    <property type="entry name" value="C2 DOMAIN-CONTAINING PROTEIN"/>
    <property type="match status" value="1"/>
</dbReference>
<dbReference type="eggNOG" id="ENOG502SCBC">
    <property type="taxonomic scope" value="Eukaryota"/>
</dbReference>
<keyword evidence="3" id="KW-0472">Membrane</keyword>
<dbReference type="CDD" id="cd00030">
    <property type="entry name" value="C2"/>
    <property type="match status" value="1"/>
</dbReference>
<proteinExistence type="predicted"/>
<dbReference type="HOGENOM" id="CLU_328321_0_0_1"/>
<keyword evidence="3" id="KW-1133">Transmembrane helix</keyword>
<name>B7G5B2_PHATC</name>
<dbReference type="PROSITE" id="PS50004">
    <property type="entry name" value="C2"/>
    <property type="match status" value="2"/>
</dbReference>
<keyword evidence="3" id="KW-0812">Transmembrane</keyword>
<evidence type="ECO:0000313" key="5">
    <source>
        <dbReference type="EMBL" id="EEC46117.1"/>
    </source>
</evidence>
<dbReference type="Gene3D" id="2.60.40.150">
    <property type="entry name" value="C2 domain"/>
    <property type="match status" value="2"/>
</dbReference>